<reference evidence="1" key="1">
    <citation type="submission" date="2018-01" db="EMBL/GenBank/DDBJ databases">
        <authorList>
            <person name="Gaut B.S."/>
            <person name="Morton B.R."/>
            <person name="Clegg M.T."/>
            <person name="Duvall M.R."/>
        </authorList>
    </citation>
    <scope>NUCLEOTIDE SEQUENCE</scope>
    <source>
        <strain evidence="1">Cupriavidus taiwanensis STM 8555</strain>
    </source>
</reference>
<sequence>MIVHMIAPEGTRKQLFFLMTIPRIARTRCAGLREKAGHIASKGRLYINVAQNPGCRNRIKSRQAKR</sequence>
<protein>
    <submittedName>
        <fullName evidence="1">Uncharacterized protein</fullName>
    </submittedName>
</protein>
<organism evidence="1">
    <name type="scientific">Cupriavidus taiwanensis</name>
    <dbReference type="NCBI Taxonomy" id="164546"/>
    <lineage>
        <taxon>Bacteria</taxon>
        <taxon>Pseudomonadati</taxon>
        <taxon>Pseudomonadota</taxon>
        <taxon>Betaproteobacteria</taxon>
        <taxon>Burkholderiales</taxon>
        <taxon>Burkholderiaceae</taxon>
        <taxon>Cupriavidus</taxon>
    </lineage>
</organism>
<proteinExistence type="predicted"/>
<evidence type="ECO:0000313" key="1">
    <source>
        <dbReference type="EMBL" id="SPD48820.1"/>
    </source>
</evidence>
<keyword evidence="1" id="KW-0614">Plasmid</keyword>
<name>A0A375HEX5_9BURK</name>
<accession>A0A375HEX5</accession>
<geneLocation type="plasmid" evidence="1">
    <name>I</name>
</geneLocation>
<dbReference type="AlphaFoldDB" id="A0A375HEX5"/>
<dbReference type="EMBL" id="LT984809">
    <property type="protein sequence ID" value="SPD48820.1"/>
    <property type="molecule type" value="Genomic_DNA"/>
</dbReference>
<gene>
    <name evidence="1" type="ORF">CBM2612_P0165</name>
</gene>